<dbReference type="AlphaFoldDB" id="A0AA40BG94"/>
<evidence type="ECO:0000313" key="3">
    <source>
        <dbReference type="Proteomes" id="UP001172101"/>
    </source>
</evidence>
<gene>
    <name evidence="2" type="ORF">B0T26DRAFT_31321</name>
</gene>
<sequence length="79" mass="9599">MISCRGYASFTVGMIAGEEIVCCFLLASQPFYIFWDWRFFYFFFSWTRLFILNNPSWFFLQYGEKKACRRALDYKVLIK</sequence>
<comment type="caution">
    <text evidence="2">The sequence shown here is derived from an EMBL/GenBank/DDBJ whole genome shotgun (WGS) entry which is preliminary data.</text>
</comment>
<keyword evidence="1" id="KW-0472">Membrane</keyword>
<reference evidence="2" key="1">
    <citation type="submission" date="2023-06" db="EMBL/GenBank/DDBJ databases">
        <title>Genome-scale phylogeny and comparative genomics of the fungal order Sordariales.</title>
        <authorList>
            <consortium name="Lawrence Berkeley National Laboratory"/>
            <person name="Hensen N."/>
            <person name="Bonometti L."/>
            <person name="Westerberg I."/>
            <person name="Brannstrom I.O."/>
            <person name="Guillou S."/>
            <person name="Cros-Aarteil S."/>
            <person name="Calhoun S."/>
            <person name="Haridas S."/>
            <person name="Kuo A."/>
            <person name="Mondo S."/>
            <person name="Pangilinan J."/>
            <person name="Riley R."/>
            <person name="LaButti K."/>
            <person name="Andreopoulos B."/>
            <person name="Lipzen A."/>
            <person name="Chen C."/>
            <person name="Yanf M."/>
            <person name="Daum C."/>
            <person name="Ng V."/>
            <person name="Clum A."/>
            <person name="Steindorff A."/>
            <person name="Ohm R."/>
            <person name="Martin F."/>
            <person name="Silar P."/>
            <person name="Natvig D."/>
            <person name="Lalanne C."/>
            <person name="Gautier V."/>
            <person name="Ament-velasquez S.L."/>
            <person name="Kruys A."/>
            <person name="Hutchinson M.I."/>
            <person name="Powell A.J."/>
            <person name="Barry K."/>
            <person name="Miller A.N."/>
            <person name="Grigoriev I.V."/>
            <person name="Debuchy R."/>
            <person name="Gladieux P."/>
            <person name="Thoren M.H."/>
            <person name="Johannesson H."/>
        </authorList>
    </citation>
    <scope>NUCLEOTIDE SEQUENCE</scope>
    <source>
        <strain evidence="2">SMH2392-1A</strain>
    </source>
</reference>
<dbReference type="EMBL" id="JAUIRO010000001">
    <property type="protein sequence ID" value="KAK0733664.1"/>
    <property type="molecule type" value="Genomic_DNA"/>
</dbReference>
<dbReference type="RefSeq" id="XP_060302541.1">
    <property type="nucleotide sequence ID" value="XM_060434334.1"/>
</dbReference>
<feature type="transmembrane region" description="Helical" evidence="1">
    <location>
        <begin position="39"/>
        <end position="60"/>
    </location>
</feature>
<evidence type="ECO:0000256" key="1">
    <source>
        <dbReference type="SAM" id="Phobius"/>
    </source>
</evidence>
<name>A0AA40BG94_9PEZI</name>
<accession>A0AA40BG94</accession>
<dbReference type="GeneID" id="85317604"/>
<keyword evidence="1" id="KW-0812">Transmembrane</keyword>
<dbReference type="Proteomes" id="UP001172101">
    <property type="component" value="Unassembled WGS sequence"/>
</dbReference>
<feature type="transmembrane region" description="Helical" evidence="1">
    <location>
        <begin position="7"/>
        <end position="27"/>
    </location>
</feature>
<proteinExistence type="predicted"/>
<evidence type="ECO:0000313" key="2">
    <source>
        <dbReference type="EMBL" id="KAK0733664.1"/>
    </source>
</evidence>
<keyword evidence="1" id="KW-1133">Transmembrane helix</keyword>
<protein>
    <submittedName>
        <fullName evidence="2">Uncharacterized protein</fullName>
    </submittedName>
</protein>
<keyword evidence="3" id="KW-1185">Reference proteome</keyword>
<organism evidence="2 3">
    <name type="scientific">Lasiosphaeria miniovina</name>
    <dbReference type="NCBI Taxonomy" id="1954250"/>
    <lineage>
        <taxon>Eukaryota</taxon>
        <taxon>Fungi</taxon>
        <taxon>Dikarya</taxon>
        <taxon>Ascomycota</taxon>
        <taxon>Pezizomycotina</taxon>
        <taxon>Sordariomycetes</taxon>
        <taxon>Sordariomycetidae</taxon>
        <taxon>Sordariales</taxon>
        <taxon>Lasiosphaeriaceae</taxon>
        <taxon>Lasiosphaeria</taxon>
    </lineage>
</organism>